<comment type="pathway">
    <text evidence="3">Amino-acid biosynthesis; L-leucine biosynthesis; L-leucine from 3-methyl-2-oxobutanoate: step 2/4.</text>
</comment>
<evidence type="ECO:0000256" key="2">
    <source>
        <dbReference type="ARBA" id="ARBA00023239"/>
    </source>
</evidence>
<organism evidence="5 6">
    <name type="scientific">Collinsella tanakaei YIT 12063</name>
    <dbReference type="NCBI Taxonomy" id="742742"/>
    <lineage>
        <taxon>Bacteria</taxon>
        <taxon>Bacillati</taxon>
        <taxon>Actinomycetota</taxon>
        <taxon>Coriobacteriia</taxon>
        <taxon>Coriobacteriales</taxon>
        <taxon>Coriobacteriaceae</taxon>
        <taxon>Collinsella</taxon>
    </lineage>
</organism>
<dbReference type="HOGENOM" id="CLU_081378_1_1_11"/>
<dbReference type="HAMAP" id="MF_01032">
    <property type="entry name" value="LeuD_type2"/>
    <property type="match status" value="1"/>
</dbReference>
<keyword evidence="6" id="KW-1185">Reference proteome</keyword>
<dbReference type="FunFam" id="3.20.19.10:FF:000007">
    <property type="entry name" value="Isopropylmalate/citramalate isomerase small subunit"/>
    <property type="match status" value="1"/>
</dbReference>
<accession>G1WKU5</accession>
<name>G1WKU5_9ACTN</name>
<dbReference type="STRING" id="742742.HMPREF9452_01948"/>
<comment type="subunit">
    <text evidence="3">Heterodimer of LeuC and LeuD.</text>
</comment>
<feature type="domain" description="Aconitase A/isopropylmalate dehydratase small subunit swivel" evidence="4">
    <location>
        <begin position="38"/>
        <end position="103"/>
    </location>
</feature>
<proteinExistence type="inferred from homology"/>
<keyword evidence="3" id="KW-0028">Amino-acid biosynthesis</keyword>
<dbReference type="GO" id="GO:0003861">
    <property type="term" value="F:3-isopropylmalate dehydratase activity"/>
    <property type="evidence" value="ECO:0007669"/>
    <property type="project" value="UniProtKB-UniRule"/>
</dbReference>
<gene>
    <name evidence="3" type="primary">leuD</name>
    <name evidence="5" type="ORF">HMPREF9452_01948</name>
</gene>
<reference evidence="5 6" key="1">
    <citation type="submission" date="2011-06" db="EMBL/GenBank/DDBJ databases">
        <title>The Genome Sequence of Collinsella tanakaei YIT 12063.</title>
        <authorList>
            <consortium name="The Broad Institute Genome Sequencing Platform"/>
            <person name="Earl A."/>
            <person name="Ward D."/>
            <person name="Feldgarden M."/>
            <person name="Gevers D."/>
            <person name="Morotomi M."/>
            <person name="Young S.K."/>
            <person name="Zeng Q."/>
            <person name="Gargeya S."/>
            <person name="Fitzgerald M."/>
            <person name="Haas B."/>
            <person name="Abouelleil A."/>
            <person name="Alvarado L."/>
            <person name="Arachchi H.M."/>
            <person name="Berlin A."/>
            <person name="Brown A."/>
            <person name="Chapman S.B."/>
            <person name="Chen Z."/>
            <person name="Dunbar C."/>
            <person name="Freedman E."/>
            <person name="Gearin G."/>
            <person name="Gellesch M."/>
            <person name="Goldberg J."/>
            <person name="Griggs A."/>
            <person name="Gujja S."/>
            <person name="Heiman D."/>
            <person name="Howarth C."/>
            <person name="Larson L."/>
            <person name="Lui A."/>
            <person name="MacDonald P.J.P."/>
            <person name="Mehta T."/>
            <person name="Montmayeur A."/>
            <person name="Murphy C."/>
            <person name="Neiman D."/>
            <person name="Pearson M."/>
            <person name="Priest M."/>
            <person name="Roberts A."/>
            <person name="Saif S."/>
            <person name="Shea T."/>
            <person name="Shenoy N."/>
            <person name="Sisk P."/>
            <person name="Stolte C."/>
            <person name="Sykes S."/>
            <person name="Wortman J."/>
            <person name="Nusbaum C."/>
            <person name="Birren B."/>
        </authorList>
    </citation>
    <scope>NUCLEOTIDE SEQUENCE [LARGE SCALE GENOMIC DNA]</scope>
    <source>
        <strain evidence="5 6">YIT 12063</strain>
    </source>
</reference>
<dbReference type="InterPro" id="IPR050075">
    <property type="entry name" value="LeuD"/>
</dbReference>
<dbReference type="InterPro" id="IPR015928">
    <property type="entry name" value="Aconitase/3IPM_dehydase_swvl"/>
</dbReference>
<dbReference type="eggNOG" id="COG0066">
    <property type="taxonomic scope" value="Bacteria"/>
</dbReference>
<dbReference type="PATRIC" id="fig|742742.3.peg.1931"/>
<dbReference type="SUPFAM" id="SSF52016">
    <property type="entry name" value="LeuD/IlvD-like"/>
    <property type="match status" value="1"/>
</dbReference>
<comment type="catalytic activity">
    <reaction evidence="3">
        <text>(2R,3S)-3-isopropylmalate = (2S)-2-isopropylmalate</text>
        <dbReference type="Rhea" id="RHEA:32287"/>
        <dbReference type="ChEBI" id="CHEBI:1178"/>
        <dbReference type="ChEBI" id="CHEBI:35121"/>
        <dbReference type="EC" id="4.2.1.33"/>
    </reaction>
</comment>
<dbReference type="Gene3D" id="3.20.19.10">
    <property type="entry name" value="Aconitase, domain 4"/>
    <property type="match status" value="1"/>
</dbReference>
<dbReference type="EMBL" id="ADLS01000027">
    <property type="protein sequence ID" value="EGX69030.1"/>
    <property type="molecule type" value="Genomic_DNA"/>
</dbReference>
<dbReference type="UniPathway" id="UPA00048">
    <property type="reaction ID" value="UER00071"/>
</dbReference>
<dbReference type="OrthoDB" id="9777465at2"/>
<protein>
    <recommendedName>
        <fullName evidence="3">3-isopropylmalate dehydratase small subunit</fullName>
        <ecNumber evidence="3">4.2.1.33</ecNumber>
    </recommendedName>
    <alternativeName>
        <fullName evidence="3">Alpha-IPM isomerase</fullName>
        <shortName evidence="3">IPMI</shortName>
    </alternativeName>
    <alternativeName>
        <fullName evidence="3">Isopropylmalate isomerase</fullName>
    </alternativeName>
</protein>
<dbReference type="CDD" id="cd01577">
    <property type="entry name" value="IPMI_Swivel"/>
    <property type="match status" value="1"/>
</dbReference>
<dbReference type="PANTHER" id="PTHR43345">
    <property type="entry name" value="3-ISOPROPYLMALATE DEHYDRATASE SMALL SUBUNIT 2-RELATED-RELATED"/>
    <property type="match status" value="1"/>
</dbReference>
<keyword evidence="3" id="KW-0432">Leucine biosynthesis</keyword>
<dbReference type="PANTHER" id="PTHR43345:SF2">
    <property type="entry name" value="3-ISOPROPYLMALATE DEHYDRATASE SMALL SUBUNIT 1"/>
    <property type="match status" value="1"/>
</dbReference>
<comment type="caution">
    <text evidence="5">The sequence shown here is derived from an EMBL/GenBank/DDBJ whole genome shotgun (WGS) entry which is preliminary data.</text>
</comment>
<comment type="similarity">
    <text evidence="1 3">Belongs to the LeuD family. LeuD type 2 subfamily.</text>
</comment>
<dbReference type="AlphaFoldDB" id="G1WKU5"/>
<dbReference type="InterPro" id="IPR000573">
    <property type="entry name" value="AconitaseA/IPMdHydase_ssu_swvl"/>
</dbReference>
<dbReference type="NCBIfam" id="TIGR02087">
    <property type="entry name" value="LEUD_arch"/>
    <property type="match status" value="1"/>
</dbReference>
<evidence type="ECO:0000259" key="4">
    <source>
        <dbReference type="Pfam" id="PF00694"/>
    </source>
</evidence>
<dbReference type="InterPro" id="IPR033940">
    <property type="entry name" value="IPMI_Swivel"/>
</dbReference>
<dbReference type="EC" id="4.2.1.33" evidence="3"/>
<evidence type="ECO:0000256" key="1">
    <source>
        <dbReference type="ARBA" id="ARBA00009869"/>
    </source>
</evidence>
<dbReference type="Proteomes" id="UP000004830">
    <property type="component" value="Unassembled WGS sequence"/>
</dbReference>
<dbReference type="GeneID" id="62759627"/>
<dbReference type="InterPro" id="IPR011827">
    <property type="entry name" value="LeuD_type2/HacB/DmdB"/>
</dbReference>
<keyword evidence="3" id="KW-0100">Branched-chain amino acid biosynthesis</keyword>
<sequence length="173" mass="18332">MKFSGTVFRYGRDVDTDVIIPARYLNSSDHAHLAAHAMEDIDPAFATTVKPGDIIVADENFGCGSSREHAPVAIKAAGVSCVIAKSFARIFYRNAINVGLPILECPAAVDAIAAGDTVDVDTEDGSIVNRRTGERFTAEPFPPFIAEIIEAGGLVERTRAKLAAADARTALGE</sequence>
<comment type="function">
    <text evidence="3">Catalyzes the isomerization between 2-isopropylmalate and 3-isopropylmalate, via the formation of 2-isopropylmaleate.</text>
</comment>
<keyword evidence="2 3" id="KW-0456">Lyase</keyword>
<dbReference type="Pfam" id="PF00694">
    <property type="entry name" value="Aconitase_C"/>
    <property type="match status" value="1"/>
</dbReference>
<evidence type="ECO:0000313" key="5">
    <source>
        <dbReference type="EMBL" id="EGX69030.1"/>
    </source>
</evidence>
<evidence type="ECO:0000313" key="6">
    <source>
        <dbReference type="Proteomes" id="UP000004830"/>
    </source>
</evidence>
<dbReference type="RefSeq" id="WP_009141973.1">
    <property type="nucleotide sequence ID" value="NZ_JH126473.1"/>
</dbReference>
<evidence type="ECO:0000256" key="3">
    <source>
        <dbReference type="HAMAP-Rule" id="MF_01032"/>
    </source>
</evidence>
<dbReference type="GO" id="GO:0009098">
    <property type="term" value="P:L-leucine biosynthetic process"/>
    <property type="evidence" value="ECO:0007669"/>
    <property type="project" value="UniProtKB-UniRule"/>
</dbReference>